<feature type="transmembrane region" description="Helical" evidence="1">
    <location>
        <begin position="63"/>
        <end position="85"/>
    </location>
</feature>
<keyword evidence="1" id="KW-0472">Membrane</keyword>
<name>A0A1I3LI95_9BURK</name>
<proteinExistence type="predicted"/>
<evidence type="ECO:0000313" key="2">
    <source>
        <dbReference type="EMBL" id="SFI84491.1"/>
    </source>
</evidence>
<gene>
    <name evidence="2" type="ORF">SAMN05192543_104437</name>
</gene>
<feature type="transmembrane region" description="Helical" evidence="1">
    <location>
        <begin position="33"/>
        <end position="57"/>
    </location>
</feature>
<keyword evidence="1" id="KW-0812">Transmembrane</keyword>
<dbReference type="Proteomes" id="UP000199548">
    <property type="component" value="Unassembled WGS sequence"/>
</dbReference>
<protein>
    <submittedName>
        <fullName evidence="2">Uncharacterized protein</fullName>
    </submittedName>
</protein>
<reference evidence="2 3" key="1">
    <citation type="submission" date="2016-10" db="EMBL/GenBank/DDBJ databases">
        <authorList>
            <person name="de Groot N.N."/>
        </authorList>
    </citation>
    <scope>NUCLEOTIDE SEQUENCE [LARGE SCALE GENOMIC DNA]</scope>
    <source>
        <strain evidence="2 3">LMG 23650</strain>
    </source>
</reference>
<dbReference type="AlphaFoldDB" id="A0A1I3LI95"/>
<organism evidence="2 3">
    <name type="scientific">Paraburkholderia megapolitana</name>
    <dbReference type="NCBI Taxonomy" id="420953"/>
    <lineage>
        <taxon>Bacteria</taxon>
        <taxon>Pseudomonadati</taxon>
        <taxon>Pseudomonadota</taxon>
        <taxon>Betaproteobacteria</taxon>
        <taxon>Burkholderiales</taxon>
        <taxon>Burkholderiaceae</taxon>
        <taxon>Paraburkholderia</taxon>
    </lineage>
</organism>
<dbReference type="EMBL" id="FOQU01000004">
    <property type="protein sequence ID" value="SFI84491.1"/>
    <property type="molecule type" value="Genomic_DNA"/>
</dbReference>
<sequence length="86" mass="9439">MTWISVTTCFGAAMKTPPANNEKTRKRPSTLTLNILTALVGVITLGAGIGWLIYTWFVDLEVPYFAIPLVVCVPVIAAVAFRNLWD</sequence>
<keyword evidence="1" id="KW-1133">Transmembrane helix</keyword>
<accession>A0A1I3LI95</accession>
<evidence type="ECO:0000313" key="3">
    <source>
        <dbReference type="Proteomes" id="UP000199548"/>
    </source>
</evidence>
<dbReference type="STRING" id="420953.SAMN05192543_104437"/>
<evidence type="ECO:0000256" key="1">
    <source>
        <dbReference type="SAM" id="Phobius"/>
    </source>
</evidence>
<keyword evidence="3" id="KW-1185">Reference proteome</keyword>